<dbReference type="OrthoDB" id="1359741at2"/>
<dbReference type="RefSeq" id="WP_111410267.1">
    <property type="nucleotide sequence ID" value="NZ_QKXH01000006.1"/>
</dbReference>
<feature type="chain" id="PRO_5016103845" evidence="1">
    <location>
        <begin position="21"/>
        <end position="179"/>
    </location>
</feature>
<gene>
    <name evidence="2" type="ORF">DOS84_11560</name>
</gene>
<reference evidence="2 3" key="1">
    <citation type="submission" date="2018-06" db="EMBL/GenBank/DDBJ databases">
        <title>Flavobacterium sp IMCC34762, genome.</title>
        <authorList>
            <person name="Joung Y."/>
            <person name="Cho J."/>
            <person name="Song J."/>
        </authorList>
    </citation>
    <scope>NUCLEOTIDE SEQUENCE [LARGE SCALE GENOMIC DNA]</scope>
    <source>
        <strain evidence="2 3">IMCC34762</strain>
    </source>
</reference>
<name>A0A2W7UE69_9FLAO</name>
<dbReference type="AlphaFoldDB" id="A0A2W7UE69"/>
<dbReference type="EMBL" id="QKXH01000006">
    <property type="protein sequence ID" value="PZX93487.1"/>
    <property type="molecule type" value="Genomic_DNA"/>
</dbReference>
<sequence length="179" mass="19809">MKNSLLILGIALVSLTNVFSATNTVGRPVNSSKEGIFAEDNLDAFSSEKVKVVKPSLGGDAEVFNPETVIAYNHKTVKETIAEGDKIVENTTKDDLEFMSFEESMKEIIAQSDLIIENTVSNETCPLYGERTLEDEIAELEMIIESNESNEVRPLNFKKINSNSLLINTFNSKKIIGMN</sequence>
<evidence type="ECO:0000256" key="1">
    <source>
        <dbReference type="SAM" id="SignalP"/>
    </source>
</evidence>
<proteinExistence type="predicted"/>
<evidence type="ECO:0000313" key="2">
    <source>
        <dbReference type="EMBL" id="PZX93487.1"/>
    </source>
</evidence>
<keyword evidence="3" id="KW-1185">Reference proteome</keyword>
<dbReference type="Proteomes" id="UP000249177">
    <property type="component" value="Unassembled WGS sequence"/>
</dbReference>
<accession>A0A2W7UE69</accession>
<evidence type="ECO:0000313" key="3">
    <source>
        <dbReference type="Proteomes" id="UP000249177"/>
    </source>
</evidence>
<protein>
    <submittedName>
        <fullName evidence="2">Uncharacterized protein</fullName>
    </submittedName>
</protein>
<comment type="caution">
    <text evidence="2">The sequence shown here is derived from an EMBL/GenBank/DDBJ whole genome shotgun (WGS) entry which is preliminary data.</text>
</comment>
<keyword evidence="1" id="KW-0732">Signal</keyword>
<feature type="signal peptide" evidence="1">
    <location>
        <begin position="1"/>
        <end position="20"/>
    </location>
</feature>
<organism evidence="2 3">
    <name type="scientific">Flavobacterium aquariorum</name>
    <dbReference type="NCBI Taxonomy" id="2217670"/>
    <lineage>
        <taxon>Bacteria</taxon>
        <taxon>Pseudomonadati</taxon>
        <taxon>Bacteroidota</taxon>
        <taxon>Flavobacteriia</taxon>
        <taxon>Flavobacteriales</taxon>
        <taxon>Flavobacteriaceae</taxon>
        <taxon>Flavobacterium</taxon>
    </lineage>
</organism>